<dbReference type="Proteomes" id="UP000013015">
    <property type="component" value="Unassembled WGS sequence"/>
</dbReference>
<organism evidence="4 5">
    <name type="scientific">Schaalia cardiffensis F0333</name>
    <dbReference type="NCBI Taxonomy" id="888050"/>
    <lineage>
        <taxon>Bacteria</taxon>
        <taxon>Bacillati</taxon>
        <taxon>Actinomycetota</taxon>
        <taxon>Actinomycetes</taxon>
        <taxon>Actinomycetales</taxon>
        <taxon>Actinomycetaceae</taxon>
        <taxon>Schaalia</taxon>
    </lineage>
</organism>
<feature type="region of interest" description="Disordered" evidence="1">
    <location>
        <begin position="314"/>
        <end position="353"/>
    </location>
</feature>
<feature type="domain" description="Multidrug resistance protein MdtA-like C-terminal permuted SH3" evidence="3">
    <location>
        <begin position="261"/>
        <end position="316"/>
    </location>
</feature>
<evidence type="ECO:0000256" key="1">
    <source>
        <dbReference type="SAM" id="MobiDB-lite"/>
    </source>
</evidence>
<keyword evidence="5" id="KW-1185">Reference proteome</keyword>
<reference evidence="4 5" key="1">
    <citation type="submission" date="2013-03" db="EMBL/GenBank/DDBJ databases">
        <title>Reference genome for the Human Microbiome Project.</title>
        <authorList>
            <person name="Aqrawi P."/>
            <person name="Ayvaz T."/>
            <person name="Bess C."/>
            <person name="Blankenburg K."/>
            <person name="Coyle M."/>
            <person name="Deng J."/>
            <person name="Forbes L."/>
            <person name="Fowler G."/>
            <person name="Francisco L."/>
            <person name="Fu Q."/>
            <person name="Gibbs R."/>
            <person name="Gross S."/>
            <person name="Gubbala S."/>
            <person name="Hale W."/>
            <person name="Hemphill L."/>
            <person name="Highlander S."/>
            <person name="Hirani K."/>
            <person name="Jackson L."/>
            <person name="Jakkamsetti A."/>
            <person name="Javaid M."/>
            <person name="Jayaseelan J.C."/>
            <person name="Jiang H."/>
            <person name="Joshi V."/>
            <person name="Korchina V."/>
            <person name="Kovar C."/>
            <person name="Lara F."/>
            <person name="Lee S."/>
            <person name="Liu Y."/>
            <person name="Mata R."/>
            <person name="Mathew T."/>
            <person name="Munidasa M."/>
            <person name="Muzny D."/>
            <person name="Nazareth L."/>
            <person name="Ngo R."/>
            <person name="Nguyen L."/>
            <person name="Nguyen N."/>
            <person name="Okwuonu G."/>
            <person name="Ongeri F."/>
            <person name="Palculict T."/>
            <person name="Patil S."/>
            <person name="Petrosino J."/>
            <person name="Pham C."/>
            <person name="Pham P."/>
            <person name="Pu L.-L."/>
            <person name="Qin X."/>
            <person name="Qu J."/>
            <person name="Reid J."/>
            <person name="Ross M."/>
            <person name="Ruth R."/>
            <person name="Saada N."/>
            <person name="San Lucas F."/>
            <person name="Santibanez J."/>
            <person name="Shang Y."/>
            <person name="Simmons D."/>
            <person name="Song X.-Z."/>
            <person name="Tang L.-Y."/>
            <person name="Thornton R."/>
            <person name="Warren J."/>
            <person name="Weissenberger G."/>
            <person name="Wilczek-Boney K."/>
            <person name="Worley K."/>
            <person name="Youmans B."/>
            <person name="Zhang J."/>
            <person name="Zhang L."/>
            <person name="Zhao Z."/>
            <person name="Zhou C."/>
            <person name="Zhu D."/>
            <person name="Zhu Y."/>
        </authorList>
    </citation>
    <scope>NUCLEOTIDE SEQUENCE [LARGE SCALE GENOMIC DNA]</scope>
    <source>
        <strain evidence="4 5">F0333</strain>
    </source>
</reference>
<dbReference type="GO" id="GO:1990281">
    <property type="term" value="C:efflux pump complex"/>
    <property type="evidence" value="ECO:0007669"/>
    <property type="project" value="TreeGrafter"/>
</dbReference>
<evidence type="ECO:0000313" key="5">
    <source>
        <dbReference type="Proteomes" id="UP000013015"/>
    </source>
</evidence>
<dbReference type="PANTHER" id="PTHR30469">
    <property type="entry name" value="MULTIDRUG RESISTANCE PROTEIN MDTA"/>
    <property type="match status" value="1"/>
</dbReference>
<sequence>MSSSTRSKRVLAIARTLIWAIIALALVKFAFFPANGDDTAESLNPDANYTQITVTPTKADITNTVRAKGTVQSDPSVTVKASGEGEVTYIGALDGTAVESGTPILEVRKEIPGETTTSVDAEGTPQMQTTPTTYSYTTIYANATGTLHLNALIGQRFSIGDPVATIQPSTFSAFATLNADQLYRIQNAPSEATLTITNGPAPFTCSGLEIVTPEKTTKSEDQNNQQNTQTGIQAKCPIPAEQTVFPGLQLTMEIVSGQASQVLTLPVSAVEGRFQTGYVYLVGEERTKPQKHPVKLGITDGKIVEITEGLSESDSVLEFTPSAKKDNTKRESDTGDLGAPIAGNSATTSEADS</sequence>
<dbReference type="eggNOG" id="COG0845">
    <property type="taxonomic scope" value="Bacteria"/>
</dbReference>
<dbReference type="HOGENOM" id="CLU_067264_0_0_11"/>
<feature type="compositionally biased region" description="Basic and acidic residues" evidence="1">
    <location>
        <begin position="323"/>
        <end position="333"/>
    </location>
</feature>
<dbReference type="RefSeq" id="WP_005962486.1">
    <property type="nucleotide sequence ID" value="NZ_CP040505.1"/>
</dbReference>
<dbReference type="AlphaFoldDB" id="N6W7H5"/>
<dbReference type="STRING" id="888050.HMPREF9004_0757"/>
<dbReference type="InterPro" id="IPR058627">
    <property type="entry name" value="MdtA-like_C"/>
</dbReference>
<proteinExistence type="predicted"/>
<dbReference type="PATRIC" id="fig|888050.3.peg.723"/>
<name>N6W7H5_9ACTO</name>
<accession>N6W7H5</accession>
<dbReference type="PANTHER" id="PTHR30469:SF33">
    <property type="entry name" value="SLR1207 PROTEIN"/>
    <property type="match status" value="1"/>
</dbReference>
<feature type="compositionally biased region" description="Polar residues" evidence="1">
    <location>
        <begin position="344"/>
        <end position="353"/>
    </location>
</feature>
<dbReference type="EMBL" id="AQHZ01000013">
    <property type="protein sequence ID" value="ENO18500.1"/>
    <property type="molecule type" value="Genomic_DNA"/>
</dbReference>
<evidence type="ECO:0000313" key="4">
    <source>
        <dbReference type="EMBL" id="ENO18500.1"/>
    </source>
</evidence>
<keyword evidence="2" id="KW-0812">Transmembrane</keyword>
<keyword evidence="2" id="KW-1133">Transmembrane helix</keyword>
<keyword evidence="2" id="KW-0472">Membrane</keyword>
<dbReference type="Pfam" id="PF25967">
    <property type="entry name" value="RND-MFP_C"/>
    <property type="match status" value="1"/>
</dbReference>
<comment type="caution">
    <text evidence="4">The sequence shown here is derived from an EMBL/GenBank/DDBJ whole genome shotgun (WGS) entry which is preliminary data.</text>
</comment>
<evidence type="ECO:0000256" key="2">
    <source>
        <dbReference type="SAM" id="Phobius"/>
    </source>
</evidence>
<gene>
    <name evidence="4" type="ORF">HMPREF9004_0757</name>
</gene>
<dbReference type="OrthoDB" id="4401807at2"/>
<dbReference type="Gene3D" id="2.40.420.20">
    <property type="match status" value="1"/>
</dbReference>
<dbReference type="GO" id="GO:0015562">
    <property type="term" value="F:efflux transmembrane transporter activity"/>
    <property type="evidence" value="ECO:0007669"/>
    <property type="project" value="TreeGrafter"/>
</dbReference>
<feature type="transmembrane region" description="Helical" evidence="2">
    <location>
        <begin position="12"/>
        <end position="32"/>
    </location>
</feature>
<protein>
    <recommendedName>
        <fullName evidence="3">Multidrug resistance protein MdtA-like C-terminal permuted SH3 domain-containing protein</fullName>
    </recommendedName>
</protein>
<evidence type="ECO:0000259" key="3">
    <source>
        <dbReference type="Pfam" id="PF25967"/>
    </source>
</evidence>